<keyword evidence="7" id="KW-1185">Reference proteome</keyword>
<dbReference type="AlphaFoldDB" id="A0A9K3CSM8"/>
<dbReference type="Gene3D" id="3.20.20.80">
    <property type="entry name" value="Glycosidases"/>
    <property type="match status" value="1"/>
</dbReference>
<dbReference type="Pfam" id="PF01055">
    <property type="entry name" value="Glyco_hydro_31_2nd"/>
    <property type="match status" value="1"/>
</dbReference>
<dbReference type="SUPFAM" id="SSF51445">
    <property type="entry name" value="(Trans)glycosidases"/>
    <property type="match status" value="1"/>
</dbReference>
<dbReference type="InterPro" id="IPR017853">
    <property type="entry name" value="GH"/>
</dbReference>
<dbReference type="EMBL" id="BDIP01000701">
    <property type="protein sequence ID" value="GIQ82456.1"/>
    <property type="molecule type" value="Genomic_DNA"/>
</dbReference>
<sequence>MPVGCDGSAHGTENPGLDRDSNRLIGDDDELLSPPSDTCTKDGNTVLCCHIQSKALRVVLRVVIGIVVVPLLVVVALALTIMLCFYRFPLNMVDSDVANPHTPVWALLPIVWEDDTNTVSTPSLPLSLSPSLPLSLSIPLNFTLSFSRCACVTELVQDFLDCDYPVGTVLIDSPWATAYNDFTPAETYTDETGTVVEGPYPDWNAFIAHLRKTLGVHVMLWMTTMVNSYSKKVPDTDSSAWAAESDAYTCGGDFHWWLGEGRSVDYSSSAAMEWWQGMQEDLVLRGDSSIDGWKLDGTGVLFCNNLRHA</sequence>
<feature type="domain" description="Glycoside hydrolase family 31 TIM barrel" evidence="5">
    <location>
        <begin position="152"/>
        <end position="298"/>
    </location>
</feature>
<feature type="compositionally biased region" description="Basic and acidic residues" evidence="3">
    <location>
        <begin position="16"/>
        <end position="26"/>
    </location>
</feature>
<dbReference type="Proteomes" id="UP000265618">
    <property type="component" value="Unassembled WGS sequence"/>
</dbReference>
<feature type="region of interest" description="Disordered" evidence="3">
    <location>
        <begin position="1"/>
        <end position="27"/>
    </location>
</feature>
<evidence type="ECO:0000256" key="1">
    <source>
        <dbReference type="ARBA" id="ARBA00007806"/>
    </source>
</evidence>
<gene>
    <name evidence="6" type="ORF">KIPB_003598</name>
</gene>
<keyword evidence="4" id="KW-0812">Transmembrane</keyword>
<evidence type="ECO:0000256" key="3">
    <source>
        <dbReference type="SAM" id="MobiDB-lite"/>
    </source>
</evidence>
<evidence type="ECO:0000256" key="4">
    <source>
        <dbReference type="SAM" id="Phobius"/>
    </source>
</evidence>
<evidence type="ECO:0000313" key="6">
    <source>
        <dbReference type="EMBL" id="GIQ82456.1"/>
    </source>
</evidence>
<evidence type="ECO:0000313" key="7">
    <source>
        <dbReference type="Proteomes" id="UP000265618"/>
    </source>
</evidence>
<dbReference type="GO" id="GO:0005975">
    <property type="term" value="P:carbohydrate metabolic process"/>
    <property type="evidence" value="ECO:0007669"/>
    <property type="project" value="InterPro"/>
</dbReference>
<evidence type="ECO:0000259" key="5">
    <source>
        <dbReference type="Pfam" id="PF01055"/>
    </source>
</evidence>
<comment type="similarity">
    <text evidence="1 2">Belongs to the glycosyl hydrolase 31 family.</text>
</comment>
<reference evidence="6 7" key="1">
    <citation type="journal article" date="2018" name="PLoS ONE">
        <title>The draft genome of Kipferlia bialata reveals reductive genome evolution in fornicate parasites.</title>
        <authorList>
            <person name="Tanifuji G."/>
            <person name="Takabayashi S."/>
            <person name="Kume K."/>
            <person name="Takagi M."/>
            <person name="Nakayama T."/>
            <person name="Kamikawa R."/>
            <person name="Inagaki Y."/>
            <person name="Hashimoto T."/>
        </authorList>
    </citation>
    <scope>NUCLEOTIDE SEQUENCE [LARGE SCALE GENOMIC DNA]</scope>
    <source>
        <strain evidence="6">NY0173</strain>
    </source>
</reference>
<dbReference type="OrthoDB" id="10070917at2759"/>
<organism evidence="6 7">
    <name type="scientific">Kipferlia bialata</name>
    <dbReference type="NCBI Taxonomy" id="797122"/>
    <lineage>
        <taxon>Eukaryota</taxon>
        <taxon>Metamonada</taxon>
        <taxon>Carpediemonas-like organisms</taxon>
        <taxon>Kipferlia</taxon>
    </lineage>
</organism>
<keyword evidence="2 6" id="KW-0378">Hydrolase</keyword>
<keyword evidence="4" id="KW-1133">Transmembrane helix</keyword>
<evidence type="ECO:0000256" key="2">
    <source>
        <dbReference type="RuleBase" id="RU361185"/>
    </source>
</evidence>
<protein>
    <submittedName>
        <fullName evidence="6">Glycoside hydrolase family 31</fullName>
    </submittedName>
</protein>
<comment type="caution">
    <text evidence="6">The sequence shown here is derived from an EMBL/GenBank/DDBJ whole genome shotgun (WGS) entry which is preliminary data.</text>
</comment>
<keyword evidence="4" id="KW-0472">Membrane</keyword>
<name>A0A9K3CSM8_9EUKA</name>
<feature type="transmembrane region" description="Helical" evidence="4">
    <location>
        <begin position="62"/>
        <end position="88"/>
    </location>
</feature>
<accession>A0A9K3CSM8</accession>
<proteinExistence type="inferred from homology"/>
<dbReference type="GO" id="GO:0004553">
    <property type="term" value="F:hydrolase activity, hydrolyzing O-glycosyl compounds"/>
    <property type="evidence" value="ECO:0007669"/>
    <property type="project" value="InterPro"/>
</dbReference>
<keyword evidence="2" id="KW-0326">Glycosidase</keyword>
<dbReference type="InterPro" id="IPR000322">
    <property type="entry name" value="Glyco_hydro_31_TIM"/>
</dbReference>